<organism evidence="8 9">
    <name type="scientific">Daedalea quercina L-15889</name>
    <dbReference type="NCBI Taxonomy" id="1314783"/>
    <lineage>
        <taxon>Eukaryota</taxon>
        <taxon>Fungi</taxon>
        <taxon>Dikarya</taxon>
        <taxon>Basidiomycota</taxon>
        <taxon>Agaricomycotina</taxon>
        <taxon>Agaricomycetes</taxon>
        <taxon>Polyporales</taxon>
        <taxon>Fomitopsis</taxon>
    </lineage>
</organism>
<name>A0A165KQI8_9APHY</name>
<keyword evidence="6" id="KW-0539">Nucleus</keyword>
<dbReference type="PANTHER" id="PTHR13278:SF0">
    <property type="entry name" value="ZINC FINGER PROTEIN 830"/>
    <property type="match status" value="1"/>
</dbReference>
<dbReference type="STRING" id="1314783.A0A165KQI8"/>
<feature type="region of interest" description="Disordered" evidence="7">
    <location>
        <begin position="47"/>
        <end position="163"/>
    </location>
</feature>
<proteinExistence type="predicted"/>
<keyword evidence="2" id="KW-0479">Metal-binding</keyword>
<keyword evidence="9" id="KW-1185">Reference proteome</keyword>
<evidence type="ECO:0000313" key="9">
    <source>
        <dbReference type="Proteomes" id="UP000076727"/>
    </source>
</evidence>
<dbReference type="InterPro" id="IPR036236">
    <property type="entry name" value="Znf_C2H2_sf"/>
</dbReference>
<evidence type="ECO:0000256" key="4">
    <source>
        <dbReference type="ARBA" id="ARBA00022833"/>
    </source>
</evidence>
<dbReference type="EMBL" id="KV429183">
    <property type="protein sequence ID" value="KZT63455.1"/>
    <property type="molecule type" value="Genomic_DNA"/>
</dbReference>
<evidence type="ECO:0000313" key="8">
    <source>
        <dbReference type="EMBL" id="KZT63455.1"/>
    </source>
</evidence>
<dbReference type="GO" id="GO:0005681">
    <property type="term" value="C:spliceosomal complex"/>
    <property type="evidence" value="ECO:0007669"/>
    <property type="project" value="InterPro"/>
</dbReference>
<evidence type="ECO:0000256" key="6">
    <source>
        <dbReference type="ARBA" id="ARBA00023242"/>
    </source>
</evidence>
<dbReference type="PANTHER" id="PTHR13278">
    <property type="entry name" value="ZINC FINGER PROTEIN 830"/>
    <property type="match status" value="1"/>
</dbReference>
<feature type="compositionally biased region" description="Basic and acidic residues" evidence="7">
    <location>
        <begin position="60"/>
        <end position="82"/>
    </location>
</feature>
<gene>
    <name evidence="8" type="ORF">DAEQUDRAFT_733805</name>
</gene>
<dbReference type="InterPro" id="IPR040050">
    <property type="entry name" value="ZNF830-like"/>
</dbReference>
<dbReference type="GO" id="GO:0003676">
    <property type="term" value="F:nucleic acid binding"/>
    <property type="evidence" value="ECO:0007669"/>
    <property type="project" value="InterPro"/>
</dbReference>
<evidence type="ECO:0000256" key="2">
    <source>
        <dbReference type="ARBA" id="ARBA00022723"/>
    </source>
</evidence>
<comment type="subcellular location">
    <subcellularLocation>
        <location evidence="1">Nucleus</location>
    </subcellularLocation>
</comment>
<dbReference type="Gene3D" id="3.30.160.60">
    <property type="entry name" value="Classic Zinc Finger"/>
    <property type="match status" value="1"/>
</dbReference>
<evidence type="ECO:0000256" key="5">
    <source>
        <dbReference type="ARBA" id="ARBA00023054"/>
    </source>
</evidence>
<dbReference type="GO" id="GO:0033314">
    <property type="term" value="P:mitotic DNA replication checkpoint signaling"/>
    <property type="evidence" value="ECO:0007669"/>
    <property type="project" value="TreeGrafter"/>
</dbReference>
<dbReference type="AlphaFoldDB" id="A0A165KQI8"/>
<dbReference type="SUPFAM" id="SSF57667">
    <property type="entry name" value="beta-beta-alpha zinc fingers"/>
    <property type="match status" value="1"/>
</dbReference>
<evidence type="ECO:0000256" key="3">
    <source>
        <dbReference type="ARBA" id="ARBA00022771"/>
    </source>
</evidence>
<evidence type="ECO:0000256" key="7">
    <source>
        <dbReference type="SAM" id="MobiDB-lite"/>
    </source>
</evidence>
<evidence type="ECO:0000256" key="1">
    <source>
        <dbReference type="ARBA" id="ARBA00004123"/>
    </source>
</evidence>
<sequence>MSDARSLLRAKRQEVRVNHPLASYTATGQLRCIACGINIKQGTSWEGHIGSKQHRTSAARLREEEQRRAQEELLRQKRKASEEWSDGEDEGIEAKRRRVDGPADNEDEDEHPAPVARGVFPADFFSDPSHAPPPASEDEEDEDALDDARGAPPAPAAKSAIDEEWERFQATVVNPPDAHEMYERATVFAEPVLASEVPEGFPPQATDALEEGKDAVVDDAEIRRRKEQDERELIMDRLLDEERAQEEADAKVTLLKSRLETVRRQREARKAAAKTKRGQT</sequence>
<reference evidence="8 9" key="1">
    <citation type="journal article" date="2016" name="Mol. Biol. Evol.">
        <title>Comparative Genomics of Early-Diverging Mushroom-Forming Fungi Provides Insights into the Origins of Lignocellulose Decay Capabilities.</title>
        <authorList>
            <person name="Nagy L.G."/>
            <person name="Riley R."/>
            <person name="Tritt A."/>
            <person name="Adam C."/>
            <person name="Daum C."/>
            <person name="Floudas D."/>
            <person name="Sun H."/>
            <person name="Yadav J.S."/>
            <person name="Pangilinan J."/>
            <person name="Larsson K.H."/>
            <person name="Matsuura K."/>
            <person name="Barry K."/>
            <person name="Labutti K."/>
            <person name="Kuo R."/>
            <person name="Ohm R.A."/>
            <person name="Bhattacharya S.S."/>
            <person name="Shirouzu T."/>
            <person name="Yoshinaga Y."/>
            <person name="Martin F.M."/>
            <person name="Grigoriev I.V."/>
            <person name="Hibbett D.S."/>
        </authorList>
    </citation>
    <scope>NUCLEOTIDE SEQUENCE [LARGE SCALE GENOMIC DNA]</scope>
    <source>
        <strain evidence="8 9">L-15889</strain>
    </source>
</reference>
<keyword evidence="5" id="KW-0175">Coiled coil</keyword>
<accession>A0A165KQI8</accession>
<dbReference type="OrthoDB" id="77607at2759"/>
<keyword evidence="3" id="KW-0863">Zinc-finger</keyword>
<dbReference type="GO" id="GO:0033260">
    <property type="term" value="P:nuclear DNA replication"/>
    <property type="evidence" value="ECO:0007669"/>
    <property type="project" value="TreeGrafter"/>
</dbReference>
<dbReference type="GO" id="GO:0008270">
    <property type="term" value="F:zinc ion binding"/>
    <property type="evidence" value="ECO:0007669"/>
    <property type="project" value="UniProtKB-KW"/>
</dbReference>
<keyword evidence="4" id="KW-0862">Zinc</keyword>
<dbReference type="Proteomes" id="UP000076727">
    <property type="component" value="Unassembled WGS sequence"/>
</dbReference>
<feature type="compositionally biased region" description="Acidic residues" evidence="7">
    <location>
        <begin position="136"/>
        <end position="145"/>
    </location>
</feature>
<dbReference type="GO" id="GO:0044773">
    <property type="term" value="P:mitotic DNA damage checkpoint signaling"/>
    <property type="evidence" value="ECO:0007669"/>
    <property type="project" value="TreeGrafter"/>
</dbReference>
<protein>
    <submittedName>
        <fullName evidence="8">Uncharacterized protein</fullName>
    </submittedName>
</protein>